<reference evidence="1 3" key="1">
    <citation type="submission" date="2017-11" db="EMBL/GenBank/DDBJ databases">
        <title>Comparitive Functional Genomics of Dry Heat Resistant strains isolated from the Viking Spacecraft.</title>
        <authorList>
            <person name="Seuylemezian A."/>
            <person name="Cooper K."/>
            <person name="Vaishampayan P."/>
        </authorList>
    </citation>
    <scope>NUCLEOTIDE SEQUENCE [LARGE SCALE GENOMIC DNA]</scope>
    <source>
        <strain evidence="1 3">M4.6</strain>
    </source>
</reference>
<keyword evidence="4" id="KW-1185">Reference proteome</keyword>
<sequence length="73" mass="8271">MKLKELSGSSNYHQGYGAGSGSIIKEEYECPCGKGKVFYEKDDIPGFRDSDIYTDCKECNDKYEFRRGIATIK</sequence>
<dbReference type="Proteomes" id="UP000234951">
    <property type="component" value="Unassembled WGS sequence"/>
</dbReference>
<gene>
    <name evidence="1" type="ORF">CU635_20335</name>
    <name evidence="2" type="ORF">CVD25_22885</name>
</gene>
<name>A0A2N5GGV5_9BACI</name>
<dbReference type="EMBL" id="PGVA01000067">
    <property type="protein sequence ID" value="PLR79963.1"/>
    <property type="molecule type" value="Genomic_DNA"/>
</dbReference>
<evidence type="ECO:0000313" key="4">
    <source>
        <dbReference type="Proteomes" id="UP000235114"/>
    </source>
</evidence>
<organism evidence="1 3">
    <name type="scientific">Bacillus canaveralius</name>
    <dbReference type="NCBI Taxonomy" id="1403243"/>
    <lineage>
        <taxon>Bacteria</taxon>
        <taxon>Bacillati</taxon>
        <taxon>Bacillota</taxon>
        <taxon>Bacilli</taxon>
        <taxon>Bacillales</taxon>
        <taxon>Bacillaceae</taxon>
        <taxon>Bacillus</taxon>
    </lineage>
</organism>
<dbReference type="AlphaFoldDB" id="A0A2N5GGV5"/>
<dbReference type="OrthoDB" id="2918866at2"/>
<reference evidence="2 4" key="2">
    <citation type="submission" date="2017-12" db="EMBL/GenBank/DDBJ databases">
        <title>Comparative Functional Genomics of Dry Heat Resistant strains isolated from the Viking Spacecraft.</title>
        <authorList>
            <person name="Seuylemezian A."/>
            <person name="Cooper K."/>
            <person name="Vaishampayan P."/>
        </authorList>
    </citation>
    <scope>NUCLEOTIDE SEQUENCE [LARGE SCALE GENOMIC DNA]</scope>
    <source>
        <strain evidence="2 4">ATCC 29669</strain>
    </source>
</reference>
<comment type="caution">
    <text evidence="1">The sequence shown here is derived from an EMBL/GenBank/DDBJ whole genome shotgun (WGS) entry which is preliminary data.</text>
</comment>
<dbReference type="Proteomes" id="UP000235114">
    <property type="component" value="Unassembled WGS sequence"/>
</dbReference>
<evidence type="ECO:0000313" key="1">
    <source>
        <dbReference type="EMBL" id="PLR79963.1"/>
    </source>
</evidence>
<protein>
    <submittedName>
        <fullName evidence="1">Uncharacterized protein</fullName>
    </submittedName>
</protein>
<evidence type="ECO:0000313" key="2">
    <source>
        <dbReference type="EMBL" id="PLR88283.1"/>
    </source>
</evidence>
<dbReference type="EMBL" id="PGVD01000108">
    <property type="protein sequence ID" value="PLR88283.1"/>
    <property type="molecule type" value="Genomic_DNA"/>
</dbReference>
<accession>A0A2N5GGV5</accession>
<evidence type="ECO:0000313" key="3">
    <source>
        <dbReference type="Proteomes" id="UP000234951"/>
    </source>
</evidence>
<proteinExistence type="predicted"/>